<organism evidence="1 2">
    <name type="scientific">Banduia mediterranea</name>
    <dbReference type="NCBI Taxonomy" id="3075609"/>
    <lineage>
        <taxon>Bacteria</taxon>
        <taxon>Pseudomonadati</taxon>
        <taxon>Pseudomonadota</taxon>
        <taxon>Gammaproteobacteria</taxon>
        <taxon>Nevskiales</taxon>
        <taxon>Algiphilaceae</taxon>
        <taxon>Banduia</taxon>
    </lineage>
</organism>
<protein>
    <submittedName>
        <fullName evidence="1">AAA family ATPase</fullName>
    </submittedName>
</protein>
<keyword evidence="2" id="KW-1185">Reference proteome</keyword>
<evidence type="ECO:0000313" key="2">
    <source>
        <dbReference type="Proteomes" id="UP001254608"/>
    </source>
</evidence>
<comment type="caution">
    <text evidence="1">The sequence shown here is derived from an EMBL/GenBank/DDBJ whole genome shotgun (WGS) entry which is preliminary data.</text>
</comment>
<accession>A0ABU2WG39</accession>
<reference evidence="1 2" key="1">
    <citation type="submission" date="2023-09" db="EMBL/GenBank/DDBJ databases">
        <authorList>
            <person name="Rey-Velasco X."/>
        </authorList>
    </citation>
    <scope>NUCLEOTIDE SEQUENCE [LARGE SCALE GENOMIC DNA]</scope>
    <source>
        <strain evidence="1 2">W345</strain>
    </source>
</reference>
<name>A0ABU2WG39_9GAMM</name>
<dbReference type="Gene3D" id="3.40.50.300">
    <property type="entry name" value="P-loop containing nucleotide triphosphate hydrolases"/>
    <property type="match status" value="1"/>
</dbReference>
<dbReference type="Proteomes" id="UP001254608">
    <property type="component" value="Unassembled WGS sequence"/>
</dbReference>
<dbReference type="InterPro" id="IPR027417">
    <property type="entry name" value="P-loop_NTPase"/>
</dbReference>
<dbReference type="EMBL" id="JAVRIC010000005">
    <property type="protein sequence ID" value="MDT0496826.1"/>
    <property type="molecule type" value="Genomic_DNA"/>
</dbReference>
<evidence type="ECO:0000313" key="1">
    <source>
        <dbReference type="EMBL" id="MDT0496826.1"/>
    </source>
</evidence>
<sequence length="178" mass="19053">MQGDTVLDEALPLQPALLALAGLPGAGKTTLARALAARCAWPVLNLDEIRAAMFADGGFSEIENAAAQAGLWSALRAYAQQGRPVIVDAMRFADAGQRQQFRGLGMAFGLRSRLVLLDCALVEALRRLGPRAGAGREPRVVRQVAAHFDPPDEGMLVLDARLPTESLVERVLDSLREA</sequence>
<proteinExistence type="predicted"/>
<dbReference type="SUPFAM" id="SSF52540">
    <property type="entry name" value="P-loop containing nucleoside triphosphate hydrolases"/>
    <property type="match status" value="1"/>
</dbReference>
<dbReference type="Pfam" id="PF13671">
    <property type="entry name" value="AAA_33"/>
    <property type="match status" value="1"/>
</dbReference>
<gene>
    <name evidence="1" type="ORF">RM530_05535</name>
</gene>
<dbReference type="RefSeq" id="WP_311364217.1">
    <property type="nucleotide sequence ID" value="NZ_JAVRIC010000005.1"/>
</dbReference>